<feature type="compositionally biased region" description="Low complexity" evidence="9">
    <location>
        <begin position="2030"/>
        <end position="2061"/>
    </location>
</feature>
<keyword evidence="3" id="KW-0677">Repeat</keyword>
<comment type="subcellular location">
    <subcellularLocation>
        <location evidence="1">Cell membrane</location>
        <topology evidence="1">Single-pass type I membrane protein</topology>
    </subcellularLocation>
</comment>
<dbReference type="CDD" id="cd19941">
    <property type="entry name" value="TIL"/>
    <property type="match status" value="2"/>
</dbReference>
<evidence type="ECO:0000256" key="8">
    <source>
        <dbReference type="ARBA" id="ARBA00067986"/>
    </source>
</evidence>
<feature type="domain" description="MAM" evidence="11">
    <location>
        <begin position="933"/>
        <end position="1089"/>
    </location>
</feature>
<feature type="compositionally biased region" description="Pro residues" evidence="9">
    <location>
        <begin position="1681"/>
        <end position="1693"/>
    </location>
</feature>
<dbReference type="InterPro" id="IPR001846">
    <property type="entry name" value="VWF_type-D"/>
</dbReference>
<feature type="compositionally biased region" description="Polar residues" evidence="9">
    <location>
        <begin position="1658"/>
        <end position="1673"/>
    </location>
</feature>
<keyword evidence="14" id="KW-1185">Reference proteome</keyword>
<dbReference type="Pfam" id="PF00629">
    <property type="entry name" value="MAM"/>
    <property type="match status" value="2"/>
</dbReference>
<feature type="compositionally biased region" description="Polar residues" evidence="9">
    <location>
        <begin position="1834"/>
        <end position="1875"/>
    </location>
</feature>
<dbReference type="PANTHER" id="PTHR11339">
    <property type="entry name" value="EXTRACELLULAR MATRIX GLYCOPROTEIN RELATED"/>
    <property type="match status" value="1"/>
</dbReference>
<comment type="caution">
    <text evidence="13">The sequence shown here is derived from an EMBL/GenBank/DDBJ whole genome shotgun (WGS) entry which is preliminary data.</text>
</comment>
<feature type="compositionally biased region" description="Low complexity" evidence="9">
    <location>
        <begin position="1622"/>
        <end position="1657"/>
    </location>
</feature>
<dbReference type="FunFam" id="2.60.120.200:FF:000128">
    <property type="entry name" value="enteropeptidase isoform X2"/>
    <property type="match status" value="1"/>
</dbReference>
<dbReference type="GO" id="GO:0005615">
    <property type="term" value="C:extracellular space"/>
    <property type="evidence" value="ECO:0007669"/>
    <property type="project" value="TreeGrafter"/>
</dbReference>
<feature type="domain" description="VWFD" evidence="12">
    <location>
        <begin position="219"/>
        <end position="399"/>
    </location>
</feature>
<dbReference type="GO" id="GO:0005886">
    <property type="term" value="C:plasma membrane"/>
    <property type="evidence" value="ECO:0007669"/>
    <property type="project" value="UniProtKB-SubCell"/>
</dbReference>
<keyword evidence="2" id="KW-1003">Cell membrane</keyword>
<feature type="compositionally biased region" description="Pro residues" evidence="9">
    <location>
        <begin position="1325"/>
        <end position="1337"/>
    </location>
</feature>
<dbReference type="SMART" id="SM00216">
    <property type="entry name" value="VWD"/>
    <property type="match status" value="3"/>
</dbReference>
<proteinExistence type="predicted"/>
<feature type="compositionally biased region" description="Low complexity" evidence="9">
    <location>
        <begin position="1795"/>
        <end position="1833"/>
    </location>
</feature>
<feature type="compositionally biased region" description="Acidic residues" evidence="9">
    <location>
        <begin position="2293"/>
        <end position="2309"/>
    </location>
</feature>
<feature type="compositionally biased region" description="Acidic residues" evidence="9">
    <location>
        <begin position="2320"/>
        <end position="2331"/>
    </location>
</feature>
<evidence type="ECO:0000313" key="14">
    <source>
        <dbReference type="Proteomes" id="UP000693946"/>
    </source>
</evidence>
<dbReference type="GO" id="GO:0031012">
    <property type="term" value="C:extracellular matrix"/>
    <property type="evidence" value="ECO:0007669"/>
    <property type="project" value="TreeGrafter"/>
</dbReference>
<dbReference type="EMBL" id="JAGKHQ010000001">
    <property type="protein sequence ID" value="KAG7526493.1"/>
    <property type="molecule type" value="Genomic_DNA"/>
</dbReference>
<comment type="function">
    <text evidence="6">Binds in a species-specific manner to the zona pellucida of the egg. May be involved in gamete recognition and/or signaling.</text>
</comment>
<feature type="region of interest" description="Disordered" evidence="9">
    <location>
        <begin position="869"/>
        <end position="925"/>
    </location>
</feature>
<dbReference type="Pfam" id="PF08742">
    <property type="entry name" value="C8"/>
    <property type="match status" value="2"/>
</dbReference>
<dbReference type="Pfam" id="PF01826">
    <property type="entry name" value="TIL"/>
    <property type="match status" value="2"/>
</dbReference>
<feature type="compositionally biased region" description="Low complexity" evidence="9">
    <location>
        <begin position="1358"/>
        <end position="1399"/>
    </location>
</feature>
<keyword evidence="5" id="KW-0325">Glycoprotein</keyword>
<feature type="compositionally biased region" description="Polar residues" evidence="9">
    <location>
        <begin position="1418"/>
        <end position="1443"/>
    </location>
</feature>
<dbReference type="InterPro" id="IPR014853">
    <property type="entry name" value="VWF/SSPO/ZAN-like_Cys-rich_dom"/>
</dbReference>
<dbReference type="Pfam" id="PF00094">
    <property type="entry name" value="VWD"/>
    <property type="match status" value="4"/>
</dbReference>
<name>A0AAV6TAM2_SOLSE</name>
<comment type="subunit">
    <text evidence="7">Probably forms covalent oligomers.</text>
</comment>
<feature type="compositionally biased region" description="Pro residues" evidence="9">
    <location>
        <begin position="2088"/>
        <end position="2109"/>
    </location>
</feature>
<feature type="compositionally biased region" description="Low complexity" evidence="9">
    <location>
        <begin position="1228"/>
        <end position="1239"/>
    </location>
</feature>
<evidence type="ECO:0000256" key="1">
    <source>
        <dbReference type="ARBA" id="ARBA00004251"/>
    </source>
</evidence>
<feature type="compositionally biased region" description="Polar residues" evidence="9">
    <location>
        <begin position="1596"/>
        <end position="1621"/>
    </location>
</feature>
<feature type="compositionally biased region" description="Low complexity" evidence="9">
    <location>
        <begin position="1881"/>
        <end position="1926"/>
    </location>
</feature>
<feature type="compositionally biased region" description="Pro residues" evidence="9">
    <location>
        <begin position="1503"/>
        <end position="1515"/>
    </location>
</feature>
<protein>
    <recommendedName>
        <fullName evidence="8">Zonadhesin</fullName>
    </recommendedName>
</protein>
<feature type="signal peptide" evidence="10">
    <location>
        <begin position="1"/>
        <end position="27"/>
    </location>
</feature>
<feature type="compositionally biased region" description="Low complexity" evidence="9">
    <location>
        <begin position="1092"/>
        <end position="1107"/>
    </location>
</feature>
<dbReference type="InterPro" id="IPR025615">
    <property type="entry name" value="TILa_dom"/>
</dbReference>
<gene>
    <name evidence="13" type="ORF">JOB18_041110</name>
</gene>
<evidence type="ECO:0000259" key="12">
    <source>
        <dbReference type="PROSITE" id="PS51233"/>
    </source>
</evidence>
<keyword evidence="2" id="KW-0472">Membrane</keyword>
<dbReference type="PROSITE" id="PS51233">
    <property type="entry name" value="VWFD"/>
    <property type="match status" value="3"/>
</dbReference>
<feature type="compositionally biased region" description="Low complexity" evidence="9">
    <location>
        <begin position="2072"/>
        <end position="2087"/>
    </location>
</feature>
<feature type="compositionally biased region" description="Low complexity" evidence="9">
    <location>
        <begin position="1181"/>
        <end position="1206"/>
    </location>
</feature>
<keyword evidence="10" id="KW-0732">Signal</keyword>
<accession>A0AAV6TAM2</accession>
<evidence type="ECO:0000256" key="5">
    <source>
        <dbReference type="ARBA" id="ARBA00023180"/>
    </source>
</evidence>
<evidence type="ECO:0000256" key="3">
    <source>
        <dbReference type="ARBA" id="ARBA00022737"/>
    </source>
</evidence>
<evidence type="ECO:0000259" key="11">
    <source>
        <dbReference type="PROSITE" id="PS50060"/>
    </source>
</evidence>
<sequence length="2449" mass="265720">MLGGFHTDLLLIVTLLFLSHTGIQCRAEHHFSLVPLPEWRPNSEYVTQCFYSRQNNLICDWTRSQQRRGDVAVTVLESGTLGLEEEACLEFWYQVPFAASGSELRVLLKSSAGLVEIWTSPALITNSWTQVFVPLKVTKPETQVVLEAKFTGEQITFNQMGVRRGLCGPQCESNTELWTDESTLCICSEGQHSCFPSQCPEGQICGPQRRGSTGMSTTGMCTIHSHTDCSTFDGMLFRFMAPCTYTLAKTCSSTKALPMFSVEVVNEQDGNSSLPAIQQVNVNTENFRVSFLKRQTQRVVVNGLSRKLPLSLSNGSVNIQSNPAAVVLVTSFGLSVSYDNAGALHVILPSSYSGEVCGLCGNFNHFKEDDLRKPDGTTAQNATVLAKSWQTGQITSSCETILVPHECDPLEKAVYASEFYCGGLISNTGPFADCQSVLGAESYFRGCVVSMCSTHGDPAVLCETLQVYSNICKEAGVAVPIWRNSTFCSLQCAENSHYNVCADGCPEVCSSLDLTSSCGNCEERCECDNGFKLSGGKCVPAKDCGCWYNGKHYEKGSTFVEGQCEQQCHCVGNNDLTCTSMRCANNEVCKVRDGVKDCFPFMPTTCSVYGDPHYITFDKTAYDFQGGCSYTLTTTCGVESPVQFSVIGHNMHPPLQNFTLSKLEAATLHMEDFDFTLNQNGEVYVNDHPVKLPYSTSETYGSVWVYMHHSYIILETSFGVRMMVDGQKRLFLQVDESYKYELCGLCGTFSGYQDDDFVTPEGQHVTEPFDFGDSWRVQNNYECTAYPNVPRHCDYDEENKAYNDCSPLLGEAFQLCHETIHPNIYLSSCVYDYCATNGDQQTLCESLKSYAAACQVAGVELPPWQADTACDLTKPTTPAPANNSTTTAKPQPPTTTARPKPTTSTQPQPPTTTAKPQPPTTTTTPQPPIVCNFSCSFDNDLCSWNQMITDAFDWTWHSGSTPTPMTGPSADHTGGGHYLYIEASSVTHGDTARLISSECLNTGPQCLQFWYHMYGSADTMGLHVYQVQNRISSSIWRKRNDQGNAWHLAQVDLTPSGAFQIFFEGRRGSNDQSDVAIDDISLYHGHCEDLTRPTTPAPANSSTTTVRPQPPTTTARSKPPTSTQPQTPSMAPTESQSTSLTQSSTTTTEPQPPTSTARPQPSTTTARPPTTTTRPNPPTTTLPQTSTTIHSESQTSTQQPSTTSSRPQPPTTDRPQPSTTSARPLPVTTTARPQPTITTVRPNPATSTQPQTPSIAPSESQATSITQSPTTTAGPQPPTTTFRPRPTTTTARPYPTTPTLPPISTTVPSESQKTSILQSSTPTSRPQPPTTDRPQPPTSTGRPQPSTTTARPQPPTTTLPQTSTIIPSESQTTIIPEPSTTSSRPQPQTTDITQTSTTSGRPLPVTTTARPQPPITTVRPNPATSTQPQTPSIAPSESQATSITQSPTTTAGPQPPTTTFRPRPTTTTARPYPTTPTLPPISTTVPSESQKTSILQSSTPTSRPQPPTTDRPQPPTSTGRPQPSTTTARPQPPTTTLPQTSTIIPSESQTTIIPEPSTTSSRPQPQTTDITQTSTTSDRPLPVTTTARPQPPITTVRPNPATSTQPQTPSIAPSESQATSITQSPTTTAGPQPPTTTFRPRPTTTTARPYPTTPTLPQISTVAPSESQTTSILQSSTPTSRPQPPTTDRPQPPTSTGRPQPSTTTARPQPPTTTPPQTSNTIPSESQTTIIPEPSTTSSRPQPQTTDITQTSTTSDRPLPVTTTARPQPPITTVRPNPATSTQPQTPSIAPSESQATSITQSPTTTAAPQPPTTTFRPQPTTTTARPYPTTPTLPQISTVAPSESQTISIPQPATTSSWPQPQTTDITHNSTTSARPLPVTTTARPQPTITTVRPNPATTTARPQPQTTTLPQTSTTAPSESQTTSIPPPSTTSCRPQPPTTDRPQPSTTSVWPLPVTTTARPQPPITTVRPNPATSTQPQTQSIAPSESQATSITQFPTTTVGPQPPTTTFRPRPTITTARPNPPTTTLPPTSTKAPSESQTISIPQPSTTSSWPQPQNTDITHTTVGPNPATTTARPQPPTTTARPQPPTTTARPPPPTTTAKPQPPTTTARPTPFCPENSHYTSCIPACSPTCSNLNGPPHCNNSNSCEPGCVCNDGFVRKLWRCVPIEECGCVDSNGNKHQFNEIWYADHCSQKCECEKDDGLGEIDCDDDEECDKNAVCLQNDKGEYYCKSTDFSGCTIEPDPEYRTFDKIRHDFKGKHSYVLVRTNNLPNNLPDVYIVSINTHREDNDDGDDDDDQHDDDSSSEENHSRRVRDEDEDDDDDDSEESDGRYRLKELKIVVYNHTVELKKNSKLVVDGKRTKMPVSPTAGLNIRQHSSQIYLKTDFGLSVEFDGRNTAEITLPHIYRSKVGGLCGNFDGQKWNEKMKPDGTRAKTVQEFGESWRV</sequence>
<feature type="region of interest" description="Disordered" evidence="9">
    <location>
        <begin position="2289"/>
        <end position="2333"/>
    </location>
</feature>
<evidence type="ECO:0000256" key="9">
    <source>
        <dbReference type="SAM" id="MobiDB-lite"/>
    </source>
</evidence>
<dbReference type="InterPro" id="IPR050780">
    <property type="entry name" value="Mucin_vWF_Thrombospondin_sf"/>
</dbReference>
<evidence type="ECO:0000256" key="7">
    <source>
        <dbReference type="ARBA" id="ARBA00065625"/>
    </source>
</evidence>
<feature type="compositionally biased region" description="Low complexity" evidence="9">
    <location>
        <begin position="1715"/>
        <end position="1756"/>
    </location>
</feature>
<dbReference type="SMART" id="SM00832">
    <property type="entry name" value="C8"/>
    <property type="match status" value="2"/>
</dbReference>
<feature type="region of interest" description="Disordered" evidence="9">
    <location>
        <begin position="1088"/>
        <end position="2116"/>
    </location>
</feature>
<dbReference type="InterPro" id="IPR000998">
    <property type="entry name" value="MAM_dom"/>
</dbReference>
<feature type="compositionally biased region" description="Low complexity" evidence="9">
    <location>
        <begin position="873"/>
        <end position="924"/>
    </location>
</feature>
<evidence type="ECO:0000256" key="2">
    <source>
        <dbReference type="ARBA" id="ARBA00022475"/>
    </source>
</evidence>
<feature type="compositionally biased region" description="Low complexity" evidence="9">
    <location>
        <begin position="1338"/>
        <end position="1351"/>
    </location>
</feature>
<feature type="compositionally biased region" description="Pro residues" evidence="9">
    <location>
        <begin position="1927"/>
        <end position="1942"/>
    </location>
</feature>
<evidence type="ECO:0000256" key="10">
    <source>
        <dbReference type="SAM" id="SignalP"/>
    </source>
</evidence>
<keyword evidence="4" id="KW-1015">Disulfide bond</keyword>
<feature type="compositionally biased region" description="Polar residues" evidence="9">
    <location>
        <begin position="1240"/>
        <end position="1265"/>
    </location>
</feature>
<dbReference type="Proteomes" id="UP000693946">
    <property type="component" value="Linkage Group LG1"/>
</dbReference>
<evidence type="ECO:0000256" key="4">
    <source>
        <dbReference type="ARBA" id="ARBA00023157"/>
    </source>
</evidence>
<reference evidence="13 14" key="1">
    <citation type="journal article" date="2021" name="Sci. Rep.">
        <title>Chromosome anchoring in Senegalese sole (Solea senegalensis) reveals sex-associated markers and genome rearrangements in flatfish.</title>
        <authorList>
            <person name="Guerrero-Cozar I."/>
            <person name="Gomez-Garrido J."/>
            <person name="Berbel C."/>
            <person name="Martinez-Blanch J.F."/>
            <person name="Alioto T."/>
            <person name="Claros M.G."/>
            <person name="Gagnaire P.A."/>
            <person name="Manchado M."/>
        </authorList>
    </citation>
    <scope>NUCLEOTIDE SEQUENCE [LARGE SCALE GENOMIC DNA]</scope>
    <source>
        <strain evidence="13">Sse05_10M</strain>
    </source>
</reference>
<evidence type="ECO:0000313" key="13">
    <source>
        <dbReference type="EMBL" id="KAG7526493.1"/>
    </source>
</evidence>
<feature type="chain" id="PRO_5043910790" description="Zonadhesin" evidence="10">
    <location>
        <begin position="28"/>
        <end position="2449"/>
    </location>
</feature>
<dbReference type="PROSITE" id="PS50060">
    <property type="entry name" value="MAM_2"/>
    <property type="match status" value="1"/>
</dbReference>
<dbReference type="InterPro" id="IPR002919">
    <property type="entry name" value="TIL_dom"/>
</dbReference>
<feature type="domain" description="VWFD" evidence="12">
    <location>
        <begin position="2240"/>
        <end position="2449"/>
    </location>
</feature>
<feature type="compositionally biased region" description="Low complexity" evidence="9">
    <location>
        <begin position="1266"/>
        <end position="1294"/>
    </location>
</feature>
<dbReference type="FunFam" id="2.10.25.10:FF:000055">
    <property type="entry name" value="alpha-tectorin isoform X1"/>
    <property type="match status" value="1"/>
</dbReference>
<evidence type="ECO:0000256" key="6">
    <source>
        <dbReference type="ARBA" id="ARBA00057483"/>
    </source>
</evidence>
<organism evidence="13 14">
    <name type="scientific">Solea senegalensis</name>
    <name type="common">Senegalese sole</name>
    <dbReference type="NCBI Taxonomy" id="28829"/>
    <lineage>
        <taxon>Eukaryota</taxon>
        <taxon>Metazoa</taxon>
        <taxon>Chordata</taxon>
        <taxon>Craniata</taxon>
        <taxon>Vertebrata</taxon>
        <taxon>Euteleostomi</taxon>
        <taxon>Actinopterygii</taxon>
        <taxon>Neopterygii</taxon>
        <taxon>Teleostei</taxon>
        <taxon>Neoteleostei</taxon>
        <taxon>Acanthomorphata</taxon>
        <taxon>Carangaria</taxon>
        <taxon>Pleuronectiformes</taxon>
        <taxon>Pleuronectoidei</taxon>
        <taxon>Soleidae</taxon>
        <taxon>Solea</taxon>
    </lineage>
</organism>
<feature type="compositionally biased region" description="Low complexity" evidence="9">
    <location>
        <begin position="1119"/>
        <end position="1174"/>
    </location>
</feature>
<feature type="compositionally biased region" description="Low complexity" evidence="9">
    <location>
        <begin position="1536"/>
        <end position="1578"/>
    </location>
</feature>
<feature type="compositionally biased region" description="Basic and acidic residues" evidence="9">
    <location>
        <begin position="2310"/>
        <end position="2319"/>
    </location>
</feature>
<dbReference type="Pfam" id="PF12714">
    <property type="entry name" value="TILa"/>
    <property type="match status" value="1"/>
</dbReference>
<feature type="compositionally biased region" description="Low complexity" evidence="9">
    <location>
        <begin position="1694"/>
        <end position="1707"/>
    </location>
</feature>
<dbReference type="CDD" id="cd06263">
    <property type="entry name" value="MAM"/>
    <property type="match status" value="1"/>
</dbReference>
<feature type="compositionally biased region" description="Low complexity" evidence="9">
    <location>
        <begin position="1996"/>
        <end position="2022"/>
    </location>
</feature>
<feature type="compositionally biased region" description="Polar residues" evidence="9">
    <location>
        <begin position="1774"/>
        <end position="1794"/>
    </location>
</feature>
<feature type="domain" description="VWFD" evidence="12">
    <location>
        <begin position="604"/>
        <end position="784"/>
    </location>
</feature>
<feature type="compositionally biased region" description="Polar residues" evidence="9">
    <location>
        <begin position="1970"/>
        <end position="1995"/>
    </location>
</feature>
<feature type="compositionally biased region" description="Low complexity" evidence="9">
    <location>
        <begin position="1444"/>
        <end position="1472"/>
    </location>
</feature>
<feature type="compositionally biased region" description="Low complexity" evidence="9">
    <location>
        <begin position="1516"/>
        <end position="1529"/>
    </location>
</feature>
<dbReference type="PANTHER" id="PTHR11339:SF374">
    <property type="entry name" value="ZONADHESIN"/>
    <property type="match status" value="1"/>
</dbReference>
<dbReference type="SMART" id="SM00137">
    <property type="entry name" value="MAM"/>
    <property type="match status" value="1"/>
</dbReference>